<dbReference type="EMBL" id="LAZR01061323">
    <property type="protein sequence ID" value="KKK63806.1"/>
    <property type="molecule type" value="Genomic_DNA"/>
</dbReference>
<proteinExistence type="predicted"/>
<organism evidence="1">
    <name type="scientific">marine sediment metagenome</name>
    <dbReference type="NCBI Taxonomy" id="412755"/>
    <lineage>
        <taxon>unclassified sequences</taxon>
        <taxon>metagenomes</taxon>
        <taxon>ecological metagenomes</taxon>
    </lineage>
</organism>
<dbReference type="AlphaFoldDB" id="A0A0F8ZV53"/>
<protein>
    <submittedName>
        <fullName evidence="1">Uncharacterized protein</fullName>
    </submittedName>
</protein>
<evidence type="ECO:0000313" key="1">
    <source>
        <dbReference type="EMBL" id="KKK63806.1"/>
    </source>
</evidence>
<gene>
    <name evidence="1" type="ORF">LCGC14_2990580</name>
</gene>
<name>A0A0F8ZV53_9ZZZZ</name>
<comment type="caution">
    <text evidence="1">The sequence shown here is derived from an EMBL/GenBank/DDBJ whole genome shotgun (WGS) entry which is preliminary data.</text>
</comment>
<sequence>MSKRFIKTMRERHQLGVNASKEAKRQLEFAKDIGVDVAVQEEELSQLDERLNDISRAIKKQEE</sequence>
<reference evidence="1" key="1">
    <citation type="journal article" date="2015" name="Nature">
        <title>Complex archaea that bridge the gap between prokaryotes and eukaryotes.</title>
        <authorList>
            <person name="Spang A."/>
            <person name="Saw J.H."/>
            <person name="Jorgensen S.L."/>
            <person name="Zaremba-Niedzwiedzka K."/>
            <person name="Martijn J."/>
            <person name="Lind A.E."/>
            <person name="van Eijk R."/>
            <person name="Schleper C."/>
            <person name="Guy L."/>
            <person name="Ettema T.J."/>
        </authorList>
    </citation>
    <scope>NUCLEOTIDE SEQUENCE</scope>
</reference>
<accession>A0A0F8ZV53</accession>